<name>A0ACB9BQA1_CICIN</name>
<accession>A0ACB9BQA1</accession>
<evidence type="ECO:0000313" key="1">
    <source>
        <dbReference type="EMBL" id="KAI3724162.1"/>
    </source>
</evidence>
<dbReference type="EMBL" id="CM042014">
    <property type="protein sequence ID" value="KAI3724162.1"/>
    <property type="molecule type" value="Genomic_DNA"/>
</dbReference>
<reference evidence="2" key="1">
    <citation type="journal article" date="2022" name="Mol. Ecol. Resour.">
        <title>The genomes of chicory, endive, great burdock and yacon provide insights into Asteraceae palaeo-polyploidization history and plant inulin production.</title>
        <authorList>
            <person name="Fan W."/>
            <person name="Wang S."/>
            <person name="Wang H."/>
            <person name="Wang A."/>
            <person name="Jiang F."/>
            <person name="Liu H."/>
            <person name="Zhao H."/>
            <person name="Xu D."/>
            <person name="Zhang Y."/>
        </authorList>
    </citation>
    <scope>NUCLEOTIDE SEQUENCE [LARGE SCALE GENOMIC DNA]</scope>
    <source>
        <strain evidence="2">cv. Punajuju</strain>
    </source>
</reference>
<proteinExistence type="predicted"/>
<keyword evidence="2" id="KW-1185">Reference proteome</keyword>
<dbReference type="Proteomes" id="UP001055811">
    <property type="component" value="Linkage Group LG06"/>
</dbReference>
<sequence>MTFALPRKYYFQVQDEIMMLMKMLLISLPPDGKTKINLVEKYSLNLSFQNPKMIAKAQEIYGKKKEKVVVYSRKLVESDSQDVLTRPLPRKGGVTMKEVAKDSKEGIIGDHGQCIIGDHGLGSPRGVINILDDPISKAGNVVEKDQGIDGAKSAVFRHDSVKEWRGNQEKNLVMTGWLSLEVETWGRVEKKGFSIQVENRQCQWRFVVGHRGGSSGFVDKVLDCPEFDMGLKRFQAVCMAAGRKRLREELKSGAAGLEEVGLGTSFSKDMWRFLKILHLCVTLCYLNPGR</sequence>
<gene>
    <name evidence="1" type="ORF">L2E82_35930</name>
</gene>
<protein>
    <submittedName>
        <fullName evidence="1">Uncharacterized protein</fullName>
    </submittedName>
</protein>
<reference evidence="1 2" key="2">
    <citation type="journal article" date="2022" name="Mol. Ecol. Resour.">
        <title>The genomes of chicory, endive, great burdock and yacon provide insights into Asteraceae paleo-polyploidization history and plant inulin production.</title>
        <authorList>
            <person name="Fan W."/>
            <person name="Wang S."/>
            <person name="Wang H."/>
            <person name="Wang A."/>
            <person name="Jiang F."/>
            <person name="Liu H."/>
            <person name="Zhao H."/>
            <person name="Xu D."/>
            <person name="Zhang Y."/>
        </authorList>
    </citation>
    <scope>NUCLEOTIDE SEQUENCE [LARGE SCALE GENOMIC DNA]</scope>
    <source>
        <strain evidence="2">cv. Punajuju</strain>
        <tissue evidence="1">Leaves</tissue>
    </source>
</reference>
<comment type="caution">
    <text evidence="1">The sequence shown here is derived from an EMBL/GenBank/DDBJ whole genome shotgun (WGS) entry which is preliminary data.</text>
</comment>
<organism evidence="1 2">
    <name type="scientific">Cichorium intybus</name>
    <name type="common">Chicory</name>
    <dbReference type="NCBI Taxonomy" id="13427"/>
    <lineage>
        <taxon>Eukaryota</taxon>
        <taxon>Viridiplantae</taxon>
        <taxon>Streptophyta</taxon>
        <taxon>Embryophyta</taxon>
        <taxon>Tracheophyta</taxon>
        <taxon>Spermatophyta</taxon>
        <taxon>Magnoliopsida</taxon>
        <taxon>eudicotyledons</taxon>
        <taxon>Gunneridae</taxon>
        <taxon>Pentapetalae</taxon>
        <taxon>asterids</taxon>
        <taxon>campanulids</taxon>
        <taxon>Asterales</taxon>
        <taxon>Asteraceae</taxon>
        <taxon>Cichorioideae</taxon>
        <taxon>Cichorieae</taxon>
        <taxon>Cichoriinae</taxon>
        <taxon>Cichorium</taxon>
    </lineage>
</organism>
<evidence type="ECO:0000313" key="2">
    <source>
        <dbReference type="Proteomes" id="UP001055811"/>
    </source>
</evidence>